<organism evidence="4 5">
    <name type="scientific">Micromonas commoda (strain RCC299 / NOUM17 / CCMP2709)</name>
    <name type="common">Picoplanktonic green alga</name>
    <dbReference type="NCBI Taxonomy" id="296587"/>
    <lineage>
        <taxon>Eukaryota</taxon>
        <taxon>Viridiplantae</taxon>
        <taxon>Chlorophyta</taxon>
        <taxon>Mamiellophyceae</taxon>
        <taxon>Mamiellales</taxon>
        <taxon>Mamiellaceae</taxon>
        <taxon>Micromonas</taxon>
    </lineage>
</organism>
<accession>C1FFA0</accession>
<dbReference type="InterPro" id="IPR025661">
    <property type="entry name" value="Pept_asp_AS"/>
</dbReference>
<dbReference type="InterPro" id="IPR013128">
    <property type="entry name" value="Peptidase_C1A"/>
</dbReference>
<feature type="domain" description="Peptidase C1A papain C-terminal" evidence="3">
    <location>
        <begin position="88"/>
        <end position="343"/>
    </location>
</feature>
<dbReference type="InterPro" id="IPR038765">
    <property type="entry name" value="Papain-like_cys_pep_sf"/>
</dbReference>
<evidence type="ECO:0000313" key="5">
    <source>
        <dbReference type="Proteomes" id="UP000002009"/>
    </source>
</evidence>
<feature type="signal peptide" evidence="2">
    <location>
        <begin position="1"/>
        <end position="24"/>
    </location>
</feature>
<dbReference type="InterPro" id="IPR000668">
    <property type="entry name" value="Peptidase_C1A_C"/>
</dbReference>
<dbReference type="AlphaFoldDB" id="C1FFA0"/>
<dbReference type="Pfam" id="PF00112">
    <property type="entry name" value="Peptidase_C1"/>
    <property type="match status" value="1"/>
</dbReference>
<dbReference type="EMBL" id="CP001575">
    <property type="protein sequence ID" value="ACO69046.1"/>
    <property type="molecule type" value="Genomic_DNA"/>
</dbReference>
<name>C1FFA0_MICCC</name>
<protein>
    <submittedName>
        <fullName evidence="4">Cysteine endopeptidase</fullName>
    </submittedName>
</protein>
<gene>
    <name evidence="4" type="ORF">MICPUN_104906</name>
</gene>
<dbReference type="GeneID" id="8245424"/>
<evidence type="ECO:0000256" key="2">
    <source>
        <dbReference type="SAM" id="SignalP"/>
    </source>
</evidence>
<dbReference type="PANTHER" id="PTHR12411">
    <property type="entry name" value="CYSTEINE PROTEASE FAMILY C1-RELATED"/>
    <property type="match status" value="1"/>
</dbReference>
<dbReference type="eggNOG" id="KOG1543">
    <property type="taxonomic scope" value="Eukaryota"/>
</dbReference>
<dbReference type="Proteomes" id="UP000002009">
    <property type="component" value="Chromosome 8"/>
</dbReference>
<dbReference type="PROSITE" id="PS00640">
    <property type="entry name" value="THIOL_PROTEASE_ASN"/>
    <property type="match status" value="1"/>
</dbReference>
<evidence type="ECO:0000256" key="1">
    <source>
        <dbReference type="ARBA" id="ARBA00008455"/>
    </source>
</evidence>
<keyword evidence="5" id="KW-1185">Reference proteome</keyword>
<dbReference type="STRING" id="296587.C1FFA0"/>
<dbReference type="OMA" id="QSWDWRN"/>
<dbReference type="Gene3D" id="3.90.70.10">
    <property type="entry name" value="Cysteine proteinases"/>
    <property type="match status" value="1"/>
</dbReference>
<feature type="chain" id="PRO_5018565206" evidence="2">
    <location>
        <begin position="25"/>
        <end position="388"/>
    </location>
</feature>
<dbReference type="GO" id="GO:0006508">
    <property type="term" value="P:proteolysis"/>
    <property type="evidence" value="ECO:0007669"/>
    <property type="project" value="InterPro"/>
</dbReference>
<reference evidence="4 5" key="1">
    <citation type="journal article" date="2009" name="Science">
        <title>Green evolution and dynamic adaptations revealed by genomes of the marine picoeukaryotes Micromonas.</title>
        <authorList>
            <person name="Worden A.Z."/>
            <person name="Lee J.H."/>
            <person name="Mock T."/>
            <person name="Rouze P."/>
            <person name="Simmons M.P."/>
            <person name="Aerts A.L."/>
            <person name="Allen A.E."/>
            <person name="Cuvelier M.L."/>
            <person name="Derelle E."/>
            <person name="Everett M.V."/>
            <person name="Foulon E."/>
            <person name="Grimwood J."/>
            <person name="Gundlach H."/>
            <person name="Henrissat B."/>
            <person name="Napoli C."/>
            <person name="McDonald S.M."/>
            <person name="Parker M.S."/>
            <person name="Rombauts S."/>
            <person name="Salamov A."/>
            <person name="Von Dassow P."/>
            <person name="Badger J.H."/>
            <person name="Coutinho P.M."/>
            <person name="Demir E."/>
            <person name="Dubchak I."/>
            <person name="Gentemann C."/>
            <person name="Eikrem W."/>
            <person name="Gready J.E."/>
            <person name="John U."/>
            <person name="Lanier W."/>
            <person name="Lindquist E.A."/>
            <person name="Lucas S."/>
            <person name="Mayer K.F."/>
            <person name="Moreau H."/>
            <person name="Not F."/>
            <person name="Otillar R."/>
            <person name="Panaud O."/>
            <person name="Pangilinan J."/>
            <person name="Paulsen I."/>
            <person name="Piegu B."/>
            <person name="Poliakov A."/>
            <person name="Robbens S."/>
            <person name="Schmutz J."/>
            <person name="Toulza E."/>
            <person name="Wyss T."/>
            <person name="Zelensky A."/>
            <person name="Zhou K."/>
            <person name="Armbrust E.V."/>
            <person name="Bhattacharya D."/>
            <person name="Goodenough U.W."/>
            <person name="Van de Peer Y."/>
            <person name="Grigoriev I.V."/>
        </authorList>
    </citation>
    <scope>NUCLEOTIDE SEQUENCE [LARGE SCALE GENOMIC DNA]</scope>
    <source>
        <strain evidence="5">RCC299 / NOUM17</strain>
    </source>
</reference>
<dbReference type="KEGG" id="mis:MICPUN_104906"/>
<dbReference type="RefSeq" id="XP_002507788.1">
    <property type="nucleotide sequence ID" value="XM_002507742.1"/>
</dbReference>
<comment type="similarity">
    <text evidence="1">Belongs to the peptidase C1 family.</text>
</comment>
<evidence type="ECO:0000259" key="3">
    <source>
        <dbReference type="SMART" id="SM00645"/>
    </source>
</evidence>
<keyword evidence="2" id="KW-0732">Signal</keyword>
<dbReference type="PRINTS" id="PR00705">
    <property type="entry name" value="PAPAIN"/>
</dbReference>
<dbReference type="GO" id="GO:0008234">
    <property type="term" value="F:cysteine-type peptidase activity"/>
    <property type="evidence" value="ECO:0007669"/>
    <property type="project" value="InterPro"/>
</dbReference>
<dbReference type="SMART" id="SM00645">
    <property type="entry name" value="Pept_C1"/>
    <property type="match status" value="1"/>
</dbReference>
<proteinExistence type="inferred from homology"/>
<dbReference type="SUPFAM" id="SSF54001">
    <property type="entry name" value="Cysteine proteinases"/>
    <property type="match status" value="1"/>
</dbReference>
<sequence>MQRSSFFLAVLVAIIAAFAATASAARLTPPLVLGASGRASNNDVTTLKSRPTDAKPKVFNAFKRMPGHDKREHVVSARPHEYIDATKLPKSFTWSDVEGVNYLTKMLNQHVPQYCGSCWAHGAMSSLADRIKIAKGPHAKGPDVNLAIQFILNCGTEVAGSCHGGSATGAYQFVKEAGFVPFETCLVYEACSAESSEGSCAAGDVSRYECKPENTCRTCSTFSDMGGFCSALDSFPNASIAEYGEVSGEKEIMAEVYARGPVAAGIDANLLDEYTGGILDQPADYEYEINHIVAIVGWGETKKGEKYWIVRNSWGEYWGEMGFFRIVRGKKALGIEDECSWATPASWTTHNQGCYEDGSNCVAAAAYVDPATAGVRPFGEILGAGAKP</sequence>
<evidence type="ECO:0000313" key="4">
    <source>
        <dbReference type="EMBL" id="ACO69046.1"/>
    </source>
</evidence>
<dbReference type="OrthoDB" id="190265at2759"/>
<dbReference type="FunFam" id="3.90.70.10:FF:000117">
    <property type="entry name" value="Probable papain cysteine protease"/>
    <property type="match status" value="1"/>
</dbReference>
<dbReference type="InParanoid" id="C1FFA0"/>